<keyword evidence="5" id="KW-1185">Reference proteome</keyword>
<keyword evidence="2" id="KW-0560">Oxidoreductase</keyword>
<dbReference type="Gene3D" id="2.30.110.10">
    <property type="entry name" value="Electron Transport, Fmn-binding Protein, Chain A"/>
    <property type="match status" value="1"/>
</dbReference>
<protein>
    <submittedName>
        <fullName evidence="4">Flavin reductase family protein</fullName>
    </submittedName>
</protein>
<evidence type="ECO:0000259" key="3">
    <source>
        <dbReference type="SMART" id="SM00903"/>
    </source>
</evidence>
<evidence type="ECO:0000256" key="2">
    <source>
        <dbReference type="ARBA" id="ARBA00023002"/>
    </source>
</evidence>
<dbReference type="Proteomes" id="UP001521931">
    <property type="component" value="Unassembled WGS sequence"/>
</dbReference>
<evidence type="ECO:0000313" key="4">
    <source>
        <dbReference type="EMBL" id="MCG7321327.1"/>
    </source>
</evidence>
<proteinExistence type="inferred from homology"/>
<dbReference type="PANTHER" id="PTHR30466:SF11">
    <property type="entry name" value="FLAVIN-DEPENDENT MONOOXYGENASE, REDUCTASE SUBUNIT HSAB"/>
    <property type="match status" value="1"/>
</dbReference>
<dbReference type="SMART" id="SM00903">
    <property type="entry name" value="Flavin_Reduct"/>
    <property type="match status" value="1"/>
</dbReference>
<gene>
    <name evidence="4" type="ORF">MHL29_05380</name>
</gene>
<evidence type="ECO:0000256" key="1">
    <source>
        <dbReference type="ARBA" id="ARBA00008898"/>
    </source>
</evidence>
<dbReference type="InterPro" id="IPR050268">
    <property type="entry name" value="NADH-dep_flavin_reductase"/>
</dbReference>
<dbReference type="PANTHER" id="PTHR30466">
    <property type="entry name" value="FLAVIN REDUCTASE"/>
    <property type="match status" value="1"/>
</dbReference>
<comment type="caution">
    <text evidence="4">The sequence shown here is derived from an EMBL/GenBank/DDBJ whole genome shotgun (WGS) entry which is preliminary data.</text>
</comment>
<name>A0ABS9Q1X2_9MICO</name>
<dbReference type="EMBL" id="JAKRCV010000011">
    <property type="protein sequence ID" value="MCG7321327.1"/>
    <property type="molecule type" value="Genomic_DNA"/>
</dbReference>
<feature type="domain" description="Flavin reductase like" evidence="3">
    <location>
        <begin position="22"/>
        <end position="165"/>
    </location>
</feature>
<dbReference type="RefSeq" id="WP_239262907.1">
    <property type="nucleotide sequence ID" value="NZ_JAKRCV010000011.1"/>
</dbReference>
<dbReference type="InterPro" id="IPR002563">
    <property type="entry name" value="Flavin_Rdtase-like_dom"/>
</dbReference>
<evidence type="ECO:0000313" key="5">
    <source>
        <dbReference type="Proteomes" id="UP001521931"/>
    </source>
</evidence>
<reference evidence="4 5" key="1">
    <citation type="submission" date="2022-02" db="EMBL/GenBank/DDBJ databases">
        <title>Uncovering new skin microbiome diversity through culturing and metagenomics.</title>
        <authorList>
            <person name="Conlan S."/>
            <person name="Deming C."/>
            <person name="Nisc Comparative Sequencing Program N."/>
            <person name="Segre J.A."/>
        </authorList>
    </citation>
    <scope>NUCLEOTIDE SEQUENCE [LARGE SCALE GENOMIC DNA]</scope>
    <source>
        <strain evidence="4 5">ACRQZ</strain>
    </source>
</reference>
<dbReference type="InterPro" id="IPR012349">
    <property type="entry name" value="Split_barrel_FMN-bd"/>
</dbReference>
<organism evidence="4 5">
    <name type="scientific">Arsenicicoccus bolidensis</name>
    <dbReference type="NCBI Taxonomy" id="229480"/>
    <lineage>
        <taxon>Bacteria</taxon>
        <taxon>Bacillati</taxon>
        <taxon>Actinomycetota</taxon>
        <taxon>Actinomycetes</taxon>
        <taxon>Micrococcales</taxon>
        <taxon>Intrasporangiaceae</taxon>
        <taxon>Arsenicicoccus</taxon>
    </lineage>
</organism>
<dbReference type="SUPFAM" id="SSF50475">
    <property type="entry name" value="FMN-binding split barrel"/>
    <property type="match status" value="1"/>
</dbReference>
<sequence>MKTNPLRDATASPTPDAMRHALSAFPTGIAVVAAQVQGRTVGLLASSFSSVSLDPPLVSLAFARTSTTWPVLRQADRWGISVLGDGDESLVRPLSRPADSRFDGIATHTGADGSVLMAGAMATFTVARHAEIDAGDHVVTLLRVLDLHRDAHQSPLVFHGSTLRRLAA</sequence>
<accession>A0ABS9Q1X2</accession>
<dbReference type="Pfam" id="PF01613">
    <property type="entry name" value="Flavin_Reduct"/>
    <property type="match status" value="1"/>
</dbReference>
<comment type="similarity">
    <text evidence="1">Belongs to the non-flavoprotein flavin reductase family.</text>
</comment>